<evidence type="ECO:0000313" key="3">
    <source>
        <dbReference type="EMBL" id="CCA74139.1"/>
    </source>
</evidence>
<dbReference type="eggNOG" id="KOG0907">
    <property type="taxonomic scope" value="Eukaryota"/>
</dbReference>
<protein>
    <submittedName>
        <fullName evidence="3">Related to TRX2-thioredoxin II</fullName>
    </submittedName>
</protein>
<accession>G4TS46</accession>
<dbReference type="Gene3D" id="3.40.30.10">
    <property type="entry name" value="Glutaredoxin"/>
    <property type="match status" value="1"/>
</dbReference>
<dbReference type="OMA" id="MANCKQT"/>
<organism evidence="3 4">
    <name type="scientific">Serendipita indica (strain DSM 11827)</name>
    <name type="common">Root endophyte fungus</name>
    <name type="synonym">Piriformospora indica</name>
    <dbReference type="NCBI Taxonomy" id="1109443"/>
    <lineage>
        <taxon>Eukaryota</taxon>
        <taxon>Fungi</taxon>
        <taxon>Dikarya</taxon>
        <taxon>Basidiomycota</taxon>
        <taxon>Agaricomycotina</taxon>
        <taxon>Agaricomycetes</taxon>
        <taxon>Sebacinales</taxon>
        <taxon>Serendipitaceae</taxon>
        <taxon>Serendipita</taxon>
    </lineage>
</organism>
<comment type="caution">
    <text evidence="3">The sequence shown here is derived from an EMBL/GenBank/DDBJ whole genome shotgun (WGS) entry which is preliminary data.</text>
</comment>
<dbReference type="PROSITE" id="PS51352">
    <property type="entry name" value="THIOREDOXIN_2"/>
    <property type="match status" value="1"/>
</dbReference>
<dbReference type="PANTHER" id="PTHR46115">
    <property type="entry name" value="THIOREDOXIN-LIKE PROTEIN 1"/>
    <property type="match status" value="1"/>
</dbReference>
<reference evidence="3 4" key="1">
    <citation type="journal article" date="2011" name="PLoS Pathog.">
        <title>Endophytic Life Strategies Decoded by Genome and Transcriptome Analyses of the Mutualistic Root Symbiont Piriformospora indica.</title>
        <authorList>
            <person name="Zuccaro A."/>
            <person name="Lahrmann U."/>
            <person name="Guldener U."/>
            <person name="Langen G."/>
            <person name="Pfiffi S."/>
            <person name="Biedenkopf D."/>
            <person name="Wong P."/>
            <person name="Samans B."/>
            <person name="Grimm C."/>
            <person name="Basiewicz M."/>
            <person name="Murat C."/>
            <person name="Martin F."/>
            <person name="Kogel K.H."/>
        </authorList>
    </citation>
    <scope>NUCLEOTIDE SEQUENCE [LARGE SCALE GENOMIC DNA]</scope>
    <source>
        <strain evidence="3 4">DSM 11827</strain>
    </source>
</reference>
<dbReference type="AlphaFoldDB" id="G4TS46"/>
<sequence>MTITHVSSLSELNKLLGSPNKLTVIDFHATWCGPCKMIAPTFEKLAQQYAGKVNFVKVDVDEAQEVAQKYSVTAMPTFIFLKGSDVVHTIRGARNAELTNAVERYSGGGGAAAFQGTGHKLGDGTPNAKFTDPRGKFEFNSEIKVVAGLVAAYLFLMYMSS</sequence>
<dbReference type="OrthoDB" id="10263751at2759"/>
<name>G4TS46_SERID</name>
<dbReference type="CDD" id="cd02947">
    <property type="entry name" value="TRX_family"/>
    <property type="match status" value="1"/>
</dbReference>
<dbReference type="Pfam" id="PF00085">
    <property type="entry name" value="Thioredoxin"/>
    <property type="match status" value="1"/>
</dbReference>
<gene>
    <name evidence="3" type="ORF">PIIN_08093</name>
</gene>
<dbReference type="InterPro" id="IPR013766">
    <property type="entry name" value="Thioredoxin_domain"/>
</dbReference>
<dbReference type="InParanoid" id="G4TS46"/>
<feature type="domain" description="Thioredoxin" evidence="2">
    <location>
        <begin position="1"/>
        <end position="107"/>
    </location>
</feature>
<dbReference type="EMBL" id="CAFZ01000283">
    <property type="protein sequence ID" value="CCA74139.1"/>
    <property type="molecule type" value="Genomic_DNA"/>
</dbReference>
<evidence type="ECO:0000259" key="2">
    <source>
        <dbReference type="PROSITE" id="PS51352"/>
    </source>
</evidence>
<keyword evidence="4" id="KW-1185">Reference proteome</keyword>
<dbReference type="InterPro" id="IPR005746">
    <property type="entry name" value="Thioredoxin"/>
</dbReference>
<evidence type="ECO:0000256" key="1">
    <source>
        <dbReference type="ARBA" id="ARBA00023157"/>
    </source>
</evidence>
<dbReference type="NCBIfam" id="TIGR01068">
    <property type="entry name" value="thioredoxin"/>
    <property type="match status" value="1"/>
</dbReference>
<proteinExistence type="predicted"/>
<dbReference type="HOGENOM" id="CLU_090389_1_1_1"/>
<dbReference type="InterPro" id="IPR017937">
    <property type="entry name" value="Thioredoxin_CS"/>
</dbReference>
<keyword evidence="1" id="KW-1015">Disulfide bond</keyword>
<dbReference type="InterPro" id="IPR036249">
    <property type="entry name" value="Thioredoxin-like_sf"/>
</dbReference>
<dbReference type="PRINTS" id="PR00421">
    <property type="entry name" value="THIOREDOXIN"/>
</dbReference>
<dbReference type="STRING" id="1109443.G4TS46"/>
<dbReference type="GO" id="GO:0015035">
    <property type="term" value="F:protein-disulfide reductase activity"/>
    <property type="evidence" value="ECO:0007669"/>
    <property type="project" value="InterPro"/>
</dbReference>
<dbReference type="Proteomes" id="UP000007148">
    <property type="component" value="Unassembled WGS sequence"/>
</dbReference>
<dbReference type="SUPFAM" id="SSF52833">
    <property type="entry name" value="Thioredoxin-like"/>
    <property type="match status" value="1"/>
</dbReference>
<dbReference type="PROSITE" id="PS00194">
    <property type="entry name" value="THIOREDOXIN_1"/>
    <property type="match status" value="1"/>
</dbReference>
<evidence type="ECO:0000313" key="4">
    <source>
        <dbReference type="Proteomes" id="UP000007148"/>
    </source>
</evidence>